<feature type="compositionally biased region" description="Polar residues" evidence="6">
    <location>
        <begin position="697"/>
        <end position="711"/>
    </location>
</feature>
<dbReference type="Pfam" id="PF07690">
    <property type="entry name" value="MFS_1"/>
    <property type="match status" value="1"/>
</dbReference>
<dbReference type="Proteomes" id="UP001527925">
    <property type="component" value="Unassembled WGS sequence"/>
</dbReference>
<feature type="transmembrane region" description="Helical" evidence="7">
    <location>
        <begin position="985"/>
        <end position="1009"/>
    </location>
</feature>
<feature type="transmembrane region" description="Helical" evidence="7">
    <location>
        <begin position="919"/>
        <end position="940"/>
    </location>
</feature>
<evidence type="ECO:0000256" key="1">
    <source>
        <dbReference type="ARBA" id="ARBA00004127"/>
    </source>
</evidence>
<feature type="transmembrane region" description="Helical" evidence="7">
    <location>
        <begin position="878"/>
        <end position="898"/>
    </location>
</feature>
<dbReference type="EMBL" id="JADGIZ020000003">
    <property type="protein sequence ID" value="KAL2919223.1"/>
    <property type="molecule type" value="Genomic_DNA"/>
</dbReference>
<evidence type="ECO:0000313" key="10">
    <source>
        <dbReference type="Proteomes" id="UP001527925"/>
    </source>
</evidence>
<feature type="compositionally biased region" description="Polar residues" evidence="6">
    <location>
        <begin position="318"/>
        <end position="328"/>
    </location>
</feature>
<keyword evidence="10" id="KW-1185">Reference proteome</keyword>
<proteinExistence type="predicted"/>
<feature type="transmembrane region" description="Helical" evidence="7">
    <location>
        <begin position="946"/>
        <end position="964"/>
    </location>
</feature>
<dbReference type="InterPro" id="IPR020846">
    <property type="entry name" value="MFS_dom"/>
</dbReference>
<gene>
    <name evidence="9" type="ORF">HK105_200866</name>
</gene>
<name>A0ABR4NI69_9FUNG</name>
<evidence type="ECO:0000259" key="8">
    <source>
        <dbReference type="PROSITE" id="PS50850"/>
    </source>
</evidence>
<sequence>MAIRNIPVKTPSPPKAPPVPLDADLQLRCQVRIATMSAMTLLAAMDIRKQLHLDSSGRRIGAVLAAAAATAASAMHERRRQRLRGARTHAPPESKRDALDIFEINKSWLAGMARPPEGVVGPILFDQHRRLVRKGKRATKSVRFHPMAAQFDFLDKTCPSRLKVEARCPRVVELLPEGHHIPSEEWWYTELDEEEPESGAELISPVATGAPMAAAAAATDDQEKQQIKLAMKMSLTEASKGSQPVSNAPKSDVANNDDDEEMQIQLAIKSSLTEASKGSQPVSNAPKSDVANNDDDEEMQIKLAMKLSLTEASKGPQPVSNAPKSDVTNNDDDEEMQVQLAIKLSLMEANKGSQPVSNAPKSDVANNDDDEEMQVQLAIKLSLMETNKGSMQANFAKPSSRACAALARMAAEYRAIAAANAMYEPKYCPTESDRLNRTDDEMRLPLGTEMAIARTAPGSSSRLLPLVNVSPSAVARLIEKETERILCEMQQLQLSRNAHRLELAMQPVPLLTFGLQDTMLPLLKPLAIIQPVIAGVSPAQPVGVEPSAMQPNAKKLAIESTPLVLSDSLPPQHAKQERARYSVSATKFGTQPSFGSIVRSSGTPPVAGSVDTLAAGIELVNRGSNPAVASVASLESDRVQGPRETRGTQAQYATASLDIVHHGSLLDSGYVSWSTIMATMRGRPDSTKPSEVDSADSDSPTIVVSDNASQGEQPAVETTKLQFALILLGCVPLLPGRGVVTIVSVAIPAVAKEFQSLDQVAWIGTAFSLTSTAFTPTYGKFADIFGRKAVFLAAVLVFEVGSVLCGASVNMNMLIVSRAIAGLGGGGIFSLSIIIISDLSPIRDRAKYQGVVGAFFGFASVAGPLIGGLFTDHLSWRWNFYINVPLGAVTILVSLFLLKLPHTGQDWRAQLRRVDMPGTVVLACAVIALLIPIQGGGTQFEWNSPVVISLFVVAAVLIGVFVVIESRLANEPIMPLELFTNTHSVAVFVTTTLLGMATIGAVFYVPVYFQVVNGDTATQAGLNTVPLIAGVSAVVEGGRSPHSITHTLGASRAGVSADLPDAGARMRWCADDAGGDR</sequence>
<dbReference type="InterPro" id="IPR003903">
    <property type="entry name" value="UIM_dom"/>
</dbReference>
<keyword evidence="4 7" id="KW-1133">Transmembrane helix</keyword>
<evidence type="ECO:0000256" key="4">
    <source>
        <dbReference type="ARBA" id="ARBA00022989"/>
    </source>
</evidence>
<dbReference type="InterPro" id="IPR036259">
    <property type="entry name" value="MFS_trans_sf"/>
</dbReference>
<keyword evidence="2" id="KW-0813">Transport</keyword>
<dbReference type="Gene3D" id="1.20.1720.10">
    <property type="entry name" value="Multidrug resistance protein D"/>
    <property type="match status" value="1"/>
</dbReference>
<dbReference type="Gene3D" id="6.10.140.100">
    <property type="match status" value="1"/>
</dbReference>
<feature type="region of interest" description="Disordered" evidence="6">
    <location>
        <begin position="271"/>
        <end position="294"/>
    </location>
</feature>
<feature type="compositionally biased region" description="Polar residues" evidence="6">
    <location>
        <begin position="271"/>
        <end position="286"/>
    </location>
</feature>
<feature type="region of interest" description="Disordered" evidence="6">
    <location>
        <begin position="682"/>
        <end position="711"/>
    </location>
</feature>
<comment type="caution">
    <text evidence="9">The sequence shown here is derived from an EMBL/GenBank/DDBJ whole genome shotgun (WGS) entry which is preliminary data.</text>
</comment>
<evidence type="ECO:0000256" key="5">
    <source>
        <dbReference type="ARBA" id="ARBA00023136"/>
    </source>
</evidence>
<evidence type="ECO:0000256" key="6">
    <source>
        <dbReference type="SAM" id="MobiDB-lite"/>
    </source>
</evidence>
<feature type="region of interest" description="Disordered" evidence="6">
    <location>
        <begin position="311"/>
        <end position="330"/>
    </location>
</feature>
<feature type="compositionally biased region" description="Basic and acidic residues" evidence="6">
    <location>
        <begin position="682"/>
        <end position="691"/>
    </location>
</feature>
<evidence type="ECO:0000256" key="3">
    <source>
        <dbReference type="ARBA" id="ARBA00022692"/>
    </source>
</evidence>
<evidence type="ECO:0000313" key="9">
    <source>
        <dbReference type="EMBL" id="KAL2919223.1"/>
    </source>
</evidence>
<comment type="subcellular location">
    <subcellularLocation>
        <location evidence="1">Endomembrane system</location>
        <topology evidence="1">Multi-pass membrane protein</topology>
    </subcellularLocation>
</comment>
<dbReference type="SUPFAM" id="SSF103473">
    <property type="entry name" value="MFS general substrate transporter"/>
    <property type="match status" value="1"/>
</dbReference>
<accession>A0ABR4NI69</accession>
<feature type="domain" description="Major facilitator superfamily (MFS) profile" evidence="8">
    <location>
        <begin position="724"/>
        <end position="1077"/>
    </location>
</feature>
<feature type="transmembrane region" description="Helical" evidence="7">
    <location>
        <begin position="848"/>
        <end position="866"/>
    </location>
</feature>
<protein>
    <recommendedName>
        <fullName evidence="8">Major facilitator superfamily (MFS) profile domain-containing protein</fullName>
    </recommendedName>
</protein>
<dbReference type="InterPro" id="IPR011701">
    <property type="entry name" value="MFS"/>
</dbReference>
<dbReference type="SMART" id="SM00726">
    <property type="entry name" value="UIM"/>
    <property type="match status" value="5"/>
</dbReference>
<dbReference type="PANTHER" id="PTHR23501:SF191">
    <property type="entry name" value="VACUOLAR BASIC AMINO ACID TRANSPORTER 4"/>
    <property type="match status" value="1"/>
</dbReference>
<organism evidence="9 10">
    <name type="scientific">Polyrhizophydium stewartii</name>
    <dbReference type="NCBI Taxonomy" id="2732419"/>
    <lineage>
        <taxon>Eukaryota</taxon>
        <taxon>Fungi</taxon>
        <taxon>Fungi incertae sedis</taxon>
        <taxon>Chytridiomycota</taxon>
        <taxon>Chytridiomycota incertae sedis</taxon>
        <taxon>Chytridiomycetes</taxon>
        <taxon>Rhizophydiales</taxon>
        <taxon>Rhizophydiales incertae sedis</taxon>
        <taxon>Polyrhizophydium</taxon>
    </lineage>
</organism>
<keyword evidence="3 7" id="KW-0812">Transmembrane</keyword>
<evidence type="ECO:0000256" key="2">
    <source>
        <dbReference type="ARBA" id="ARBA00022448"/>
    </source>
</evidence>
<feature type="transmembrane region" description="Helical" evidence="7">
    <location>
        <begin position="759"/>
        <end position="778"/>
    </location>
</feature>
<dbReference type="PANTHER" id="PTHR23501">
    <property type="entry name" value="MAJOR FACILITATOR SUPERFAMILY"/>
    <property type="match status" value="1"/>
</dbReference>
<dbReference type="PROSITE" id="PS50850">
    <property type="entry name" value="MFS"/>
    <property type="match status" value="1"/>
</dbReference>
<feature type="transmembrane region" description="Helical" evidence="7">
    <location>
        <begin position="790"/>
        <end position="809"/>
    </location>
</feature>
<feature type="transmembrane region" description="Helical" evidence="7">
    <location>
        <begin position="815"/>
        <end position="836"/>
    </location>
</feature>
<keyword evidence="5 7" id="KW-0472">Membrane</keyword>
<evidence type="ECO:0000256" key="7">
    <source>
        <dbReference type="SAM" id="Phobius"/>
    </source>
</evidence>
<reference evidence="9 10" key="1">
    <citation type="submission" date="2023-09" db="EMBL/GenBank/DDBJ databases">
        <title>Pangenome analysis of Batrachochytrium dendrobatidis and related Chytrids.</title>
        <authorList>
            <person name="Yacoub M.N."/>
            <person name="Stajich J.E."/>
            <person name="James T.Y."/>
        </authorList>
    </citation>
    <scope>NUCLEOTIDE SEQUENCE [LARGE SCALE GENOMIC DNA]</scope>
    <source>
        <strain evidence="9 10">JEL0888</strain>
    </source>
</reference>